<organism evidence="3 4">
    <name type="scientific">Mytilus galloprovincialis</name>
    <name type="common">Mediterranean mussel</name>
    <dbReference type="NCBI Taxonomy" id="29158"/>
    <lineage>
        <taxon>Eukaryota</taxon>
        <taxon>Metazoa</taxon>
        <taxon>Spiralia</taxon>
        <taxon>Lophotrochozoa</taxon>
        <taxon>Mollusca</taxon>
        <taxon>Bivalvia</taxon>
        <taxon>Autobranchia</taxon>
        <taxon>Pteriomorphia</taxon>
        <taxon>Mytilida</taxon>
        <taxon>Mytiloidea</taxon>
        <taxon>Mytilidae</taxon>
        <taxon>Mytilinae</taxon>
        <taxon>Mytilus</taxon>
    </lineage>
</organism>
<dbReference type="GO" id="GO:0005507">
    <property type="term" value="F:copper ion binding"/>
    <property type="evidence" value="ECO:0007669"/>
    <property type="project" value="InterPro"/>
</dbReference>
<comment type="cofactor">
    <cofactor evidence="1">
        <name>Cu cation</name>
        <dbReference type="ChEBI" id="CHEBI:23378"/>
    </cofactor>
    <text evidence="1">Contains 1 topaquinone per subunit.</text>
</comment>
<gene>
    <name evidence="3" type="ORF">MGAL_10B017407</name>
</gene>
<dbReference type="InterPro" id="IPR015798">
    <property type="entry name" value="Cu_amine_oxidase_C"/>
</dbReference>
<dbReference type="Proteomes" id="UP000596742">
    <property type="component" value="Unassembled WGS sequence"/>
</dbReference>
<comment type="similarity">
    <text evidence="1">Belongs to the copper/topaquinone oxidase family.</text>
</comment>
<keyword evidence="1" id="KW-0186">Copper</keyword>
<dbReference type="GO" id="GO:0008131">
    <property type="term" value="F:primary methylamine oxidase activity"/>
    <property type="evidence" value="ECO:0007669"/>
    <property type="project" value="InterPro"/>
</dbReference>
<dbReference type="PROSITE" id="PS01165">
    <property type="entry name" value="COPPER_AMINE_OXID_2"/>
    <property type="match status" value="1"/>
</dbReference>
<dbReference type="EC" id="1.4.3.-" evidence="1"/>
<evidence type="ECO:0000256" key="1">
    <source>
        <dbReference type="RuleBase" id="RU000672"/>
    </source>
</evidence>
<keyword evidence="1" id="KW-0560">Oxidoreductase</keyword>
<dbReference type="Gene3D" id="2.70.98.20">
    <property type="entry name" value="Copper amine oxidase, catalytic domain"/>
    <property type="match status" value="1"/>
</dbReference>
<dbReference type="EMBL" id="UYJE01010470">
    <property type="protein sequence ID" value="VDI83511.1"/>
    <property type="molecule type" value="Genomic_DNA"/>
</dbReference>
<keyword evidence="1" id="KW-0479">Metal-binding</keyword>
<accession>A0A8B6HS68</accession>
<dbReference type="OrthoDB" id="5379943at2759"/>
<feature type="domain" description="Copper amine oxidase catalytic" evidence="2">
    <location>
        <begin position="35"/>
        <end position="97"/>
    </location>
</feature>
<sequence length="152" mass="17270">MMVTIQRSAGHNIKWPLRSTKTANHQVATCLHILQPVFNFQQFIDDDENIVDEDLVAWVTIGMYHITHKEDIPVTHTPGMSRSFYLTPFNYFDESPGMSVNNAIRLDAVERDGKTASVNIQRHGIRSDVDCIPKTNPFEAMLKNNPCPIVEC</sequence>
<keyword evidence="1" id="KW-0801">TPQ</keyword>
<dbReference type="InterPro" id="IPR049947">
    <property type="entry name" value="Cu_Am_Ox_Cu-bd"/>
</dbReference>
<dbReference type="GO" id="GO:0009308">
    <property type="term" value="P:amine metabolic process"/>
    <property type="evidence" value="ECO:0007669"/>
    <property type="project" value="UniProtKB-UniRule"/>
</dbReference>
<comment type="caution">
    <text evidence="3">The sequence shown here is derived from an EMBL/GenBank/DDBJ whole genome shotgun (WGS) entry which is preliminary data.</text>
</comment>
<evidence type="ECO:0000259" key="2">
    <source>
        <dbReference type="Pfam" id="PF01179"/>
    </source>
</evidence>
<dbReference type="AlphaFoldDB" id="A0A8B6HS68"/>
<protein>
    <recommendedName>
        <fullName evidence="1">Amine oxidase</fullName>
        <ecNumber evidence="1">1.4.3.-</ecNumber>
    </recommendedName>
</protein>
<evidence type="ECO:0000313" key="4">
    <source>
        <dbReference type="Proteomes" id="UP000596742"/>
    </source>
</evidence>
<proteinExistence type="inferred from homology"/>
<dbReference type="SUPFAM" id="SSF49998">
    <property type="entry name" value="Amine oxidase catalytic domain"/>
    <property type="match status" value="1"/>
</dbReference>
<reference evidence="3" key="1">
    <citation type="submission" date="2018-11" db="EMBL/GenBank/DDBJ databases">
        <authorList>
            <person name="Alioto T."/>
            <person name="Alioto T."/>
        </authorList>
    </citation>
    <scope>NUCLEOTIDE SEQUENCE</scope>
</reference>
<dbReference type="GO" id="GO:0048038">
    <property type="term" value="F:quinone binding"/>
    <property type="evidence" value="ECO:0007669"/>
    <property type="project" value="InterPro"/>
</dbReference>
<dbReference type="InterPro" id="IPR000269">
    <property type="entry name" value="Cu_amine_oxidase"/>
</dbReference>
<dbReference type="Pfam" id="PF01179">
    <property type="entry name" value="Cu_amine_oxid"/>
    <property type="match status" value="1"/>
</dbReference>
<comment type="PTM">
    <text evidence="1">Topaquinone (TPQ) is generated by copper-dependent autoxidation of a specific tyrosyl residue.</text>
</comment>
<name>A0A8B6HS68_MYTGA</name>
<dbReference type="PANTHER" id="PTHR10638:SF20">
    <property type="entry name" value="AMINE OXIDASE"/>
    <property type="match status" value="1"/>
</dbReference>
<dbReference type="PANTHER" id="PTHR10638">
    <property type="entry name" value="COPPER AMINE OXIDASE"/>
    <property type="match status" value="1"/>
</dbReference>
<dbReference type="GO" id="GO:0005886">
    <property type="term" value="C:plasma membrane"/>
    <property type="evidence" value="ECO:0007669"/>
    <property type="project" value="TreeGrafter"/>
</dbReference>
<keyword evidence="4" id="KW-1185">Reference proteome</keyword>
<evidence type="ECO:0000313" key="3">
    <source>
        <dbReference type="EMBL" id="VDI83511.1"/>
    </source>
</evidence>
<dbReference type="InterPro" id="IPR036460">
    <property type="entry name" value="Cu_amine_oxidase_C_sf"/>
</dbReference>